<accession>A0A4V3A9D9</accession>
<keyword evidence="1" id="KW-0418">Kinase</keyword>
<protein>
    <submittedName>
        <fullName evidence="1">Sensor histidine kinase</fullName>
    </submittedName>
</protein>
<evidence type="ECO:0000313" key="2">
    <source>
        <dbReference type="Proteomes" id="UP000295096"/>
    </source>
</evidence>
<comment type="caution">
    <text evidence="1">The sequence shown here is derived from an EMBL/GenBank/DDBJ whole genome shotgun (WGS) entry which is preliminary data.</text>
</comment>
<dbReference type="EMBL" id="SMSJ01000092">
    <property type="protein sequence ID" value="TDH58875.1"/>
    <property type="molecule type" value="Genomic_DNA"/>
</dbReference>
<name>A0A4V3A9D9_9PROT</name>
<dbReference type="GO" id="GO:0016301">
    <property type="term" value="F:kinase activity"/>
    <property type="evidence" value="ECO:0007669"/>
    <property type="project" value="UniProtKB-KW"/>
</dbReference>
<evidence type="ECO:0000313" key="1">
    <source>
        <dbReference type="EMBL" id="TDH58875.1"/>
    </source>
</evidence>
<gene>
    <name evidence="1" type="ORF">E2C06_30335</name>
</gene>
<reference evidence="1 2" key="1">
    <citation type="journal article" date="2016" name="J. Microbiol.">
        <title>Dankookia rubra gen. nov., sp. nov., an alphaproteobacterium isolated from sediment of a shallow stream.</title>
        <authorList>
            <person name="Kim W.H."/>
            <person name="Kim D.H."/>
            <person name="Kang K."/>
            <person name="Ahn T.Y."/>
        </authorList>
    </citation>
    <scope>NUCLEOTIDE SEQUENCE [LARGE SCALE GENOMIC DNA]</scope>
    <source>
        <strain evidence="1 2">JCM30602</strain>
    </source>
</reference>
<keyword evidence="2" id="KW-1185">Reference proteome</keyword>
<dbReference type="Proteomes" id="UP000295096">
    <property type="component" value="Unassembled WGS sequence"/>
</dbReference>
<dbReference type="AlphaFoldDB" id="A0A4V3A9D9"/>
<organism evidence="1 2">
    <name type="scientific">Dankookia rubra</name>
    <dbReference type="NCBI Taxonomy" id="1442381"/>
    <lineage>
        <taxon>Bacteria</taxon>
        <taxon>Pseudomonadati</taxon>
        <taxon>Pseudomonadota</taxon>
        <taxon>Alphaproteobacteria</taxon>
        <taxon>Acetobacterales</taxon>
        <taxon>Roseomonadaceae</taxon>
        <taxon>Dankookia</taxon>
    </lineage>
</organism>
<keyword evidence="1" id="KW-0808">Transferase</keyword>
<dbReference type="RefSeq" id="WP_133292318.1">
    <property type="nucleotide sequence ID" value="NZ_SMSJ01000092.1"/>
</dbReference>
<proteinExistence type="predicted"/>
<sequence length="77" mass="8729">MTWQMEPGTRDERRSVAITWRERGGPMVKAPERRGFGLRLLERGLDPRAGRTAQLDFAPQGFDCRLWLPLPAAPGKP</sequence>
<dbReference type="OrthoDB" id="341208at2"/>